<keyword evidence="1" id="KW-0472">Membrane</keyword>
<dbReference type="AlphaFoldDB" id="A0A5B7E4Z3"/>
<keyword evidence="1" id="KW-0812">Transmembrane</keyword>
<accession>A0A5B7E4Z3</accession>
<protein>
    <submittedName>
        <fullName evidence="2">Uncharacterized protein</fullName>
    </submittedName>
</protein>
<name>A0A5B7E4Z3_PORTR</name>
<feature type="transmembrane region" description="Helical" evidence="1">
    <location>
        <begin position="26"/>
        <end position="49"/>
    </location>
</feature>
<gene>
    <name evidence="2" type="ORF">E2C01_022287</name>
</gene>
<keyword evidence="1" id="KW-1133">Transmembrane helix</keyword>
<proteinExistence type="predicted"/>
<dbReference type="Proteomes" id="UP000324222">
    <property type="component" value="Unassembled WGS sequence"/>
</dbReference>
<dbReference type="EMBL" id="VSRR010002011">
    <property type="protein sequence ID" value="MPC29070.1"/>
    <property type="molecule type" value="Genomic_DNA"/>
</dbReference>
<keyword evidence="3" id="KW-1185">Reference proteome</keyword>
<sequence length="68" mass="7372">MPHKVTLAQVDIQGTHPDPAQHSMKVTLACAHNIMTIITIILHPFLLLLSSRSSLSTSITIGFVTLPL</sequence>
<comment type="caution">
    <text evidence="2">The sequence shown here is derived from an EMBL/GenBank/DDBJ whole genome shotgun (WGS) entry which is preliminary data.</text>
</comment>
<evidence type="ECO:0000313" key="2">
    <source>
        <dbReference type="EMBL" id="MPC29070.1"/>
    </source>
</evidence>
<evidence type="ECO:0000256" key="1">
    <source>
        <dbReference type="SAM" id="Phobius"/>
    </source>
</evidence>
<reference evidence="2 3" key="1">
    <citation type="submission" date="2019-05" db="EMBL/GenBank/DDBJ databases">
        <title>Another draft genome of Portunus trituberculatus and its Hox gene families provides insights of decapod evolution.</title>
        <authorList>
            <person name="Jeong J.-H."/>
            <person name="Song I."/>
            <person name="Kim S."/>
            <person name="Choi T."/>
            <person name="Kim D."/>
            <person name="Ryu S."/>
            <person name="Kim W."/>
        </authorList>
    </citation>
    <scope>NUCLEOTIDE SEQUENCE [LARGE SCALE GENOMIC DNA]</scope>
    <source>
        <tissue evidence="2">Muscle</tissue>
    </source>
</reference>
<evidence type="ECO:0000313" key="3">
    <source>
        <dbReference type="Proteomes" id="UP000324222"/>
    </source>
</evidence>
<organism evidence="2 3">
    <name type="scientific">Portunus trituberculatus</name>
    <name type="common">Swimming crab</name>
    <name type="synonym">Neptunus trituberculatus</name>
    <dbReference type="NCBI Taxonomy" id="210409"/>
    <lineage>
        <taxon>Eukaryota</taxon>
        <taxon>Metazoa</taxon>
        <taxon>Ecdysozoa</taxon>
        <taxon>Arthropoda</taxon>
        <taxon>Crustacea</taxon>
        <taxon>Multicrustacea</taxon>
        <taxon>Malacostraca</taxon>
        <taxon>Eumalacostraca</taxon>
        <taxon>Eucarida</taxon>
        <taxon>Decapoda</taxon>
        <taxon>Pleocyemata</taxon>
        <taxon>Brachyura</taxon>
        <taxon>Eubrachyura</taxon>
        <taxon>Portunoidea</taxon>
        <taxon>Portunidae</taxon>
        <taxon>Portuninae</taxon>
        <taxon>Portunus</taxon>
    </lineage>
</organism>